<feature type="domain" description="Metallo-beta-lactamase" evidence="8">
    <location>
        <begin position="687"/>
        <end position="883"/>
    </location>
</feature>
<dbReference type="AlphaFoldDB" id="A0A1H3NDC2"/>
<feature type="transmembrane region" description="Helical" evidence="7">
    <location>
        <begin position="431"/>
        <end position="448"/>
    </location>
</feature>
<feature type="transmembrane region" description="Helical" evidence="7">
    <location>
        <begin position="21"/>
        <end position="38"/>
    </location>
</feature>
<feature type="transmembrane region" description="Helical" evidence="7">
    <location>
        <begin position="650"/>
        <end position="669"/>
    </location>
</feature>
<feature type="transmembrane region" description="Helical" evidence="7">
    <location>
        <begin position="404"/>
        <end position="425"/>
    </location>
</feature>
<dbReference type="SUPFAM" id="SSF56281">
    <property type="entry name" value="Metallo-hydrolase/oxidoreductase"/>
    <property type="match status" value="1"/>
</dbReference>
<gene>
    <name evidence="9" type="ORF">SAMN05421684_1998</name>
</gene>
<dbReference type="InterPro" id="IPR036866">
    <property type="entry name" value="RibonucZ/Hydroxyglut_hydro"/>
</dbReference>
<dbReference type="SMART" id="SM00849">
    <property type="entry name" value="Lactamase_B"/>
    <property type="match status" value="1"/>
</dbReference>
<evidence type="ECO:0000256" key="2">
    <source>
        <dbReference type="ARBA" id="ARBA00022475"/>
    </source>
</evidence>
<keyword evidence="10" id="KW-1185">Reference proteome</keyword>
<dbReference type="Pfam" id="PF00753">
    <property type="entry name" value="Lactamase_B"/>
    <property type="match status" value="1"/>
</dbReference>
<proteinExistence type="predicted"/>
<dbReference type="STRING" id="137265.SAMN05421684_1998"/>
<dbReference type="Gene3D" id="3.60.15.10">
    <property type="entry name" value="Ribonuclease Z/Hydroxyacylglutathione hydrolase-like"/>
    <property type="match status" value="1"/>
</dbReference>
<keyword evidence="2" id="KW-1003">Cell membrane</keyword>
<evidence type="ECO:0000256" key="5">
    <source>
        <dbReference type="ARBA" id="ARBA00023136"/>
    </source>
</evidence>
<evidence type="ECO:0000259" key="8">
    <source>
        <dbReference type="SMART" id="SM00849"/>
    </source>
</evidence>
<organism evidence="9 10">
    <name type="scientific">Asanoa ishikariensis</name>
    <dbReference type="NCBI Taxonomy" id="137265"/>
    <lineage>
        <taxon>Bacteria</taxon>
        <taxon>Bacillati</taxon>
        <taxon>Actinomycetota</taxon>
        <taxon>Actinomycetes</taxon>
        <taxon>Micromonosporales</taxon>
        <taxon>Micromonosporaceae</taxon>
        <taxon>Asanoa</taxon>
    </lineage>
</organism>
<dbReference type="Proteomes" id="UP000199632">
    <property type="component" value="Unassembled WGS sequence"/>
</dbReference>
<evidence type="ECO:0000256" key="7">
    <source>
        <dbReference type="SAM" id="Phobius"/>
    </source>
</evidence>
<dbReference type="NCBIfam" id="TIGR00360">
    <property type="entry name" value="ComEC_N-term"/>
    <property type="match status" value="1"/>
</dbReference>
<evidence type="ECO:0000256" key="4">
    <source>
        <dbReference type="ARBA" id="ARBA00022989"/>
    </source>
</evidence>
<dbReference type="PANTHER" id="PTHR30619:SF1">
    <property type="entry name" value="RECOMBINATION PROTEIN 2"/>
    <property type="match status" value="1"/>
</dbReference>
<feature type="transmembrane region" description="Helical" evidence="7">
    <location>
        <begin position="44"/>
        <end position="64"/>
    </location>
</feature>
<dbReference type="InterPro" id="IPR001279">
    <property type="entry name" value="Metallo-B-lactamas"/>
</dbReference>
<evidence type="ECO:0000313" key="10">
    <source>
        <dbReference type="Proteomes" id="UP000199632"/>
    </source>
</evidence>
<dbReference type="PANTHER" id="PTHR30619">
    <property type="entry name" value="DNA INTERNALIZATION/COMPETENCE PROTEIN COMEC/REC2"/>
    <property type="match status" value="1"/>
</dbReference>
<feature type="transmembrane region" description="Helical" evidence="7">
    <location>
        <begin position="460"/>
        <end position="488"/>
    </location>
</feature>
<keyword evidence="5 7" id="KW-0472">Membrane</keyword>
<accession>A0A1H3NDC2</accession>
<evidence type="ECO:0000313" key="9">
    <source>
        <dbReference type="EMBL" id="SDY86868.1"/>
    </source>
</evidence>
<dbReference type="EMBL" id="FNQB01000001">
    <property type="protein sequence ID" value="SDY86868.1"/>
    <property type="molecule type" value="Genomic_DNA"/>
</dbReference>
<feature type="transmembrane region" description="Helical" evidence="7">
    <location>
        <begin position="494"/>
        <end position="514"/>
    </location>
</feature>
<evidence type="ECO:0000256" key="3">
    <source>
        <dbReference type="ARBA" id="ARBA00022692"/>
    </source>
</evidence>
<dbReference type="Pfam" id="PF03772">
    <property type="entry name" value="Competence"/>
    <property type="match status" value="1"/>
</dbReference>
<sequence length="935" mass="95576">MTSRPDDPRARDERPPPDLRLAGMALGTWLTALAALYLSARTGALVAVAAAVLAALLYLTRGGFHRPWIRGSDRGVSSGYSADGRDDPAEAAARAGAGAGPWRLGTGLRSTSAGRADWLERLSGLLRVAGEGSVDRSTAAVGAGRRGRFSRQLGVAGDGSVDRSTAVLSASWPKRFSRRPRGAVKGSVDRATAASRAGRLGRPLRGAGDGPVRRRIAIAVLLGAVCGAGSTAARVAVRDAPALTALADERTSVVAEVVVRDDPRLVGGANRPMYVVAAELRRLRPITDDQRQVEVRAHVLVLATNGAWGEPLPGQRVRVEGRLDRPRGGDLTAAVISSGAAPELVGRPSWAQRAAGSLRAGLQRACATLPAEAGGLLPGLVLGDTSRLDPAVADAFKTTGLTHLTAVSGANVAIIIGFVLLVTRWCRAGRWTSAILCGVALVGFVILVRPSPSVVRAATMGAIGLMALASGRSRAAVPALAAAIVVLVVVDPELAGDAGFALSVLATGGLLLLAPKMRDWLRRRRVPPGFAEALAIPAAAQVTCGPVVAGLSSAVSLVSIPANLLAAPAVAPATVLGVFATICSAVWPAGAGFLAWVAHWPARWLVLIARHGASTPMGSLPWPGGVGGGLLLGALTVVLLIALRRRLARRLVAVAVVAAVVGALPVRVLTSTWPPAGWVIVACDIGQGDMAVLAAGSATAVVIDAGPDPASADGCLDRLGVRTVRLFVVSHFHADHIGGIEGIGRGRRIEAVATPRHAEPAAGRDQVLSAAAEAGATVTVVDAGRRLSVGAVDLVVFGPPVEMAGTRSDPNNNSLVLRATVDGVGVMLPGDAEEEEQRVIIDHLGGAALRAQVLKVAHHGSAYQEASFVDAVDPVVALVSVGVDNGYGHPNPALLARLTRGGARVMRTDLAGDLAVVRRGGGLAVVASGGPRGKH</sequence>
<keyword evidence="4 7" id="KW-1133">Transmembrane helix</keyword>
<name>A0A1H3NDC2_9ACTN</name>
<protein>
    <submittedName>
        <fullName evidence="9">Competence protein ComEC</fullName>
    </submittedName>
</protein>
<feature type="transmembrane region" description="Helical" evidence="7">
    <location>
        <begin position="575"/>
        <end position="600"/>
    </location>
</feature>
<dbReference type="InterPro" id="IPR004477">
    <property type="entry name" value="ComEC_N"/>
</dbReference>
<dbReference type="GO" id="GO:0005886">
    <property type="term" value="C:plasma membrane"/>
    <property type="evidence" value="ECO:0007669"/>
    <property type="project" value="UniProtKB-SubCell"/>
</dbReference>
<dbReference type="InterPro" id="IPR052159">
    <property type="entry name" value="Competence_DNA_uptake"/>
</dbReference>
<evidence type="ECO:0000256" key="1">
    <source>
        <dbReference type="ARBA" id="ARBA00004651"/>
    </source>
</evidence>
<comment type="subcellular location">
    <subcellularLocation>
        <location evidence="1">Cell membrane</location>
        <topology evidence="1">Multi-pass membrane protein</topology>
    </subcellularLocation>
</comment>
<feature type="region of interest" description="Disordered" evidence="6">
    <location>
        <begin position="75"/>
        <end position="98"/>
    </location>
</feature>
<feature type="transmembrane region" description="Helical" evidence="7">
    <location>
        <begin position="620"/>
        <end position="643"/>
    </location>
</feature>
<evidence type="ECO:0000256" key="6">
    <source>
        <dbReference type="SAM" id="MobiDB-lite"/>
    </source>
</evidence>
<reference evidence="10" key="1">
    <citation type="submission" date="2016-10" db="EMBL/GenBank/DDBJ databases">
        <authorList>
            <person name="Varghese N."/>
            <person name="Submissions S."/>
        </authorList>
    </citation>
    <scope>NUCLEOTIDE SEQUENCE [LARGE SCALE GENOMIC DNA]</scope>
    <source>
        <strain evidence="10">DSM 44718</strain>
    </source>
</reference>
<keyword evidence="3 7" id="KW-0812">Transmembrane</keyword>